<reference evidence="1 2" key="1">
    <citation type="submission" date="2017-12" db="EMBL/GenBank/DDBJ databases">
        <title>The draft genome sequence of Brumimicrobium saltpan LHR20.</title>
        <authorList>
            <person name="Do Z.-J."/>
            <person name="Luo H.-R."/>
        </authorList>
    </citation>
    <scope>NUCLEOTIDE SEQUENCE [LARGE SCALE GENOMIC DNA]</scope>
    <source>
        <strain evidence="1 2">LHR20</strain>
    </source>
</reference>
<organism evidence="1 2">
    <name type="scientific">Brumimicrobium salinarum</name>
    <dbReference type="NCBI Taxonomy" id="2058658"/>
    <lineage>
        <taxon>Bacteria</taxon>
        <taxon>Pseudomonadati</taxon>
        <taxon>Bacteroidota</taxon>
        <taxon>Flavobacteriia</taxon>
        <taxon>Flavobacteriales</taxon>
        <taxon>Crocinitomicaceae</taxon>
        <taxon>Brumimicrobium</taxon>
    </lineage>
</organism>
<dbReference type="AlphaFoldDB" id="A0A2I0QYW5"/>
<gene>
    <name evidence="1" type="ORF">CW751_14630</name>
</gene>
<accession>A0A2I0QYW5</accession>
<sequence length="81" mass="9372">MALDKQKISKKWIIGKNDIADLPLYNLKHVNIKIDSGAYTSTIHCKEINLVNNQLQVVFLDENQKGYTGEKFIFDSFKQKK</sequence>
<dbReference type="InterPro" id="IPR021109">
    <property type="entry name" value="Peptidase_aspartic_dom_sf"/>
</dbReference>
<evidence type="ECO:0000313" key="1">
    <source>
        <dbReference type="EMBL" id="PKR79533.1"/>
    </source>
</evidence>
<dbReference type="Proteomes" id="UP000236654">
    <property type="component" value="Unassembled WGS sequence"/>
</dbReference>
<evidence type="ECO:0008006" key="3">
    <source>
        <dbReference type="Google" id="ProtNLM"/>
    </source>
</evidence>
<keyword evidence="2" id="KW-1185">Reference proteome</keyword>
<dbReference type="Gene3D" id="2.40.70.10">
    <property type="entry name" value="Acid Proteases"/>
    <property type="match status" value="1"/>
</dbReference>
<dbReference type="EMBL" id="PJNI01000025">
    <property type="protein sequence ID" value="PKR79533.1"/>
    <property type="molecule type" value="Genomic_DNA"/>
</dbReference>
<protein>
    <recommendedName>
        <fullName evidence="3">Peptidase</fullName>
    </recommendedName>
</protein>
<comment type="caution">
    <text evidence="1">The sequence shown here is derived from an EMBL/GenBank/DDBJ whole genome shotgun (WGS) entry which is preliminary data.</text>
</comment>
<dbReference type="RefSeq" id="WP_101335773.1">
    <property type="nucleotide sequence ID" value="NZ_PJNI01000025.1"/>
</dbReference>
<proteinExistence type="predicted"/>
<dbReference type="OrthoDB" id="9782977at2"/>
<name>A0A2I0QYW5_9FLAO</name>
<evidence type="ECO:0000313" key="2">
    <source>
        <dbReference type="Proteomes" id="UP000236654"/>
    </source>
</evidence>
<dbReference type="SUPFAM" id="SSF50630">
    <property type="entry name" value="Acid proteases"/>
    <property type="match status" value="1"/>
</dbReference>